<sequence length="134" mass="15116">MIATLEELKVLGDNRGKLVALEANKQIPFDIQRIFYIYGTQEGVPRGNHAHYKTKQFLIAVSGSCKVTLDTGKIQMTFKLNKPNVGLFQDALVWGTMHDFSPDCVLLVMADTLYDATDYIHSYPTFLDKTRENG</sequence>
<keyword evidence="3" id="KW-1185">Reference proteome</keyword>
<evidence type="ECO:0000313" key="3">
    <source>
        <dbReference type="Proteomes" id="UP000593580"/>
    </source>
</evidence>
<dbReference type="EMBL" id="CP041406">
    <property type="protein sequence ID" value="QOP46118.1"/>
    <property type="molecule type" value="Genomic_DNA"/>
</dbReference>
<proteinExistence type="predicted"/>
<dbReference type="AlphaFoldDB" id="A0A7M1BBC3"/>
<dbReference type="InterPro" id="IPR014710">
    <property type="entry name" value="RmlC-like_jellyroll"/>
</dbReference>
<evidence type="ECO:0000313" key="2">
    <source>
        <dbReference type="EMBL" id="QOP46118.1"/>
    </source>
</evidence>
<dbReference type="KEGG" id="spal:FM071_07375"/>
<feature type="domain" description="Sugar 3,4-ketoisomerase QdtA cupin" evidence="1">
    <location>
        <begin position="4"/>
        <end position="129"/>
    </location>
</feature>
<dbReference type="Pfam" id="PF05523">
    <property type="entry name" value="FdtA"/>
    <property type="match status" value="1"/>
</dbReference>
<organism evidence="2 3">
    <name type="scientific">Sulfurimonas paralvinellae</name>
    <dbReference type="NCBI Taxonomy" id="317658"/>
    <lineage>
        <taxon>Bacteria</taxon>
        <taxon>Pseudomonadati</taxon>
        <taxon>Campylobacterota</taxon>
        <taxon>Epsilonproteobacteria</taxon>
        <taxon>Campylobacterales</taxon>
        <taxon>Sulfurimonadaceae</taxon>
        <taxon>Sulfurimonas</taxon>
    </lineage>
</organism>
<dbReference type="CDD" id="cd20292">
    <property type="entry name" value="cupin_QdtA-like"/>
    <property type="match status" value="1"/>
</dbReference>
<dbReference type="Gene3D" id="2.60.120.10">
    <property type="entry name" value="Jelly Rolls"/>
    <property type="match status" value="1"/>
</dbReference>
<dbReference type="InterPro" id="IPR008894">
    <property type="entry name" value="QdtA_cupin_dom"/>
</dbReference>
<reference evidence="2 3" key="1">
    <citation type="submission" date="2019-07" db="EMBL/GenBank/DDBJ databases">
        <title>Sulfurimonas paralvinellae sp. nov., a novel mesophilic, hydrogen- and sulfur-oxidizing chemolithoautotroph within the Epsilonproteo- bacteria isolated from a deep-sea hydrothermal vent polychaete nest, reclassification of Thiomicrospira denitrificans as Sulfurimonas denitrificans comb. nov. and emended description of the genus Sulfurimonas.</title>
        <authorList>
            <person name="Wang S."/>
            <person name="Jiang L."/>
            <person name="Shao Z."/>
        </authorList>
    </citation>
    <scope>NUCLEOTIDE SEQUENCE [LARGE SCALE GENOMIC DNA]</scope>
    <source>
        <strain evidence="2 3">GO25</strain>
    </source>
</reference>
<dbReference type="RefSeq" id="WP_193110279.1">
    <property type="nucleotide sequence ID" value="NZ_CP041406.1"/>
</dbReference>
<name>A0A7M1BBC3_9BACT</name>
<dbReference type="SUPFAM" id="SSF51182">
    <property type="entry name" value="RmlC-like cupins"/>
    <property type="match status" value="1"/>
</dbReference>
<protein>
    <submittedName>
        <fullName evidence="2">WxcM-like domain-containing protein</fullName>
    </submittedName>
</protein>
<accession>A0A7M1BBC3</accession>
<evidence type="ECO:0000259" key="1">
    <source>
        <dbReference type="Pfam" id="PF05523"/>
    </source>
</evidence>
<dbReference type="InterPro" id="IPR011051">
    <property type="entry name" value="RmlC_Cupin_sf"/>
</dbReference>
<dbReference type="Proteomes" id="UP000593580">
    <property type="component" value="Chromosome"/>
</dbReference>
<gene>
    <name evidence="2" type="ORF">FM071_07375</name>
</gene>